<keyword evidence="1" id="KW-0175">Coiled coil</keyword>
<sequence>MASFYIQKIIASGKGKKDAVITFTKGLNIIHGPSDTGKSCILKCINFMFDKSTIPFDTKITGYSKVEMIVATENGSIKLQRSLGRNQIFVTSEDKNIAGGKYNVEYNSNSKTPCINSLWLKLIGINEDIMLVYNKSFEKRRMTWKTFMKLIYLNEDNVCSSKSFLELMESTSKTLFLSSLLYLFTGHSFSNIDAQENEKIRASNKKAIENFINKQLGHMEKRKRELTEQLSTFENINIEKDIEELVADLKSTEKEIINATEQSKDLLSILFDLREKYAKCELSISQFQSLKSQYIADIKRLTFIVDGESNLLTMLENTQCPFCEGEIKPNNKISYKESARGELARITYQLKDLINCEEDILEEKHNIQSQIEIFENEKSNIELLITENLKPRAKKLTKSIKIYGEFLKLSNEIDFIQDFAQTTTQDLRQLTTQNNSQLNYRPKEYFSDDFITTIDNYAYEILEKCKYENLVSAHFNLSNFDLEINGSKKSASHGKGIKAFVNTVLTLTFRKYFANNSKYNPGLLMIDSPLLGLDQGVDDLAPESMRTALFKYFMDNQSEGQVIVVENKNTMPKLDYKSSGANVIEFTKGKCPGRCGFLYLDNK</sequence>
<name>A0A0B3VW73_9FIRM</name>
<dbReference type="AlphaFoldDB" id="A0A0B3VW73"/>
<accession>A0A0B3VW73</accession>
<feature type="coiled-coil region" evidence="1">
    <location>
        <begin position="216"/>
        <end position="262"/>
    </location>
</feature>
<keyword evidence="4" id="KW-1185">Reference proteome</keyword>
<dbReference type="Gene3D" id="3.40.50.300">
    <property type="entry name" value="P-loop containing nucleotide triphosphate hydrolases"/>
    <property type="match status" value="2"/>
</dbReference>
<comment type="caution">
    <text evidence="3">The sequence shown here is derived from an EMBL/GenBank/DDBJ whole genome shotgun (WGS) entry which is preliminary data.</text>
</comment>
<gene>
    <name evidence="3" type="ORF">QX51_11550</name>
</gene>
<dbReference type="Pfam" id="PF13476">
    <property type="entry name" value="AAA_23"/>
    <property type="match status" value="1"/>
</dbReference>
<dbReference type="OrthoDB" id="267455at2"/>
<dbReference type="GO" id="GO:0006302">
    <property type="term" value="P:double-strand break repair"/>
    <property type="evidence" value="ECO:0007669"/>
    <property type="project" value="InterPro"/>
</dbReference>
<reference evidence="3 4" key="1">
    <citation type="submission" date="2014-12" db="EMBL/GenBank/DDBJ databases">
        <title>Draft genome sequence of Terrisporobacter sp. 08-306576, isolated from the blood culture of a bacteremia patient.</title>
        <authorList>
            <person name="Lund L.C."/>
            <person name="Sydenham T.V."/>
            <person name="Hogh S.V."/>
            <person name="Skov M.N."/>
            <person name="Kemp M."/>
            <person name="Justesen U.S."/>
        </authorList>
    </citation>
    <scope>NUCLEOTIDE SEQUENCE [LARGE SCALE GENOMIC DNA]</scope>
    <source>
        <strain evidence="3 4">08-306576</strain>
    </source>
</reference>
<dbReference type="GO" id="GO:0016887">
    <property type="term" value="F:ATP hydrolysis activity"/>
    <property type="evidence" value="ECO:0007669"/>
    <property type="project" value="InterPro"/>
</dbReference>
<dbReference type="InterPro" id="IPR038729">
    <property type="entry name" value="Rad50/SbcC_AAA"/>
</dbReference>
<evidence type="ECO:0000259" key="2">
    <source>
        <dbReference type="Pfam" id="PF13476"/>
    </source>
</evidence>
<dbReference type="STRING" id="1577792.QX51_11550"/>
<dbReference type="InterPro" id="IPR027417">
    <property type="entry name" value="P-loop_NTPase"/>
</dbReference>
<evidence type="ECO:0000313" key="3">
    <source>
        <dbReference type="EMBL" id="KHS56844.1"/>
    </source>
</evidence>
<proteinExistence type="predicted"/>
<evidence type="ECO:0000256" key="1">
    <source>
        <dbReference type="SAM" id="Coils"/>
    </source>
</evidence>
<protein>
    <recommendedName>
        <fullName evidence="2">Rad50/SbcC-type AAA domain-containing protein</fullName>
    </recommendedName>
</protein>
<dbReference type="RefSeq" id="WP_039680069.1">
    <property type="nucleotide sequence ID" value="NZ_JWHR01000104.1"/>
</dbReference>
<dbReference type="EMBL" id="JWHR01000104">
    <property type="protein sequence ID" value="KHS56844.1"/>
    <property type="molecule type" value="Genomic_DNA"/>
</dbReference>
<dbReference type="Proteomes" id="UP000031189">
    <property type="component" value="Unassembled WGS sequence"/>
</dbReference>
<organism evidence="3 4">
    <name type="scientific">Terrisporobacter othiniensis</name>
    <dbReference type="NCBI Taxonomy" id="1577792"/>
    <lineage>
        <taxon>Bacteria</taxon>
        <taxon>Bacillati</taxon>
        <taxon>Bacillota</taxon>
        <taxon>Clostridia</taxon>
        <taxon>Peptostreptococcales</taxon>
        <taxon>Peptostreptococcaceae</taxon>
        <taxon>Terrisporobacter</taxon>
    </lineage>
</organism>
<feature type="domain" description="Rad50/SbcC-type AAA" evidence="2">
    <location>
        <begin position="17"/>
        <end position="256"/>
    </location>
</feature>
<dbReference type="SUPFAM" id="SSF52540">
    <property type="entry name" value="P-loop containing nucleoside triphosphate hydrolases"/>
    <property type="match status" value="1"/>
</dbReference>
<evidence type="ECO:0000313" key="4">
    <source>
        <dbReference type="Proteomes" id="UP000031189"/>
    </source>
</evidence>